<dbReference type="EMBL" id="JACXVP010000012">
    <property type="protein sequence ID" value="KAG5570655.1"/>
    <property type="molecule type" value="Genomic_DNA"/>
</dbReference>
<dbReference type="SUPFAM" id="SSF56672">
    <property type="entry name" value="DNA/RNA polymerases"/>
    <property type="match status" value="1"/>
</dbReference>
<dbReference type="PANTHER" id="PTHR33064:SF37">
    <property type="entry name" value="RIBONUCLEASE H"/>
    <property type="match status" value="1"/>
</dbReference>
<sequence>MKNIDVELKDDTSMALASHTNDENEENCLAGEGQNVDSEEEIDIEAILQNYQKQIEESSSASAAGKGKEKIITNKTQLQRFLGSLNYIAPFVKDLAKDTAILYDRLKNNLNAWSDDHTEAIKRIKEKVKTFPV</sequence>
<proteinExistence type="predicted"/>
<evidence type="ECO:0000256" key="1">
    <source>
        <dbReference type="SAM" id="MobiDB-lite"/>
    </source>
</evidence>
<organism evidence="2 3">
    <name type="scientific">Solanum commersonii</name>
    <name type="common">Commerson's wild potato</name>
    <name type="synonym">Commerson's nightshade</name>
    <dbReference type="NCBI Taxonomy" id="4109"/>
    <lineage>
        <taxon>Eukaryota</taxon>
        <taxon>Viridiplantae</taxon>
        <taxon>Streptophyta</taxon>
        <taxon>Embryophyta</taxon>
        <taxon>Tracheophyta</taxon>
        <taxon>Spermatophyta</taxon>
        <taxon>Magnoliopsida</taxon>
        <taxon>eudicotyledons</taxon>
        <taxon>Gunneridae</taxon>
        <taxon>Pentapetalae</taxon>
        <taxon>asterids</taxon>
        <taxon>lamiids</taxon>
        <taxon>Solanales</taxon>
        <taxon>Solanaceae</taxon>
        <taxon>Solanoideae</taxon>
        <taxon>Solaneae</taxon>
        <taxon>Solanum</taxon>
    </lineage>
</organism>
<dbReference type="AlphaFoldDB" id="A0A9J5W5K8"/>
<comment type="caution">
    <text evidence="2">The sequence shown here is derived from an EMBL/GenBank/DDBJ whole genome shotgun (WGS) entry which is preliminary data.</text>
</comment>
<feature type="region of interest" description="Disordered" evidence="1">
    <location>
        <begin position="1"/>
        <end position="35"/>
    </location>
</feature>
<dbReference type="InterPro" id="IPR043128">
    <property type="entry name" value="Rev_trsase/Diguanyl_cyclase"/>
</dbReference>
<accession>A0A9J5W5K8</accession>
<dbReference type="InterPro" id="IPR051320">
    <property type="entry name" value="Viral_Replic_Matur_Polypro"/>
</dbReference>
<protein>
    <submittedName>
        <fullName evidence="2">Uncharacterized protein</fullName>
    </submittedName>
</protein>
<dbReference type="PANTHER" id="PTHR33064">
    <property type="entry name" value="POL PROTEIN"/>
    <property type="match status" value="1"/>
</dbReference>
<evidence type="ECO:0000313" key="3">
    <source>
        <dbReference type="Proteomes" id="UP000824120"/>
    </source>
</evidence>
<dbReference type="Gene3D" id="3.30.70.270">
    <property type="match status" value="1"/>
</dbReference>
<feature type="compositionally biased region" description="Basic and acidic residues" evidence="1">
    <location>
        <begin position="1"/>
        <end position="12"/>
    </location>
</feature>
<dbReference type="InterPro" id="IPR043502">
    <property type="entry name" value="DNA/RNA_pol_sf"/>
</dbReference>
<dbReference type="OrthoDB" id="1742525at2759"/>
<keyword evidence="3" id="KW-1185">Reference proteome</keyword>
<dbReference type="Proteomes" id="UP000824120">
    <property type="component" value="Chromosome 12"/>
</dbReference>
<gene>
    <name evidence="2" type="ORF">H5410_060421</name>
</gene>
<name>A0A9J5W5K8_SOLCO</name>
<evidence type="ECO:0000313" key="2">
    <source>
        <dbReference type="EMBL" id="KAG5570655.1"/>
    </source>
</evidence>
<reference evidence="2 3" key="1">
    <citation type="submission" date="2020-09" db="EMBL/GenBank/DDBJ databases">
        <title>De no assembly of potato wild relative species, Solanum commersonii.</title>
        <authorList>
            <person name="Cho K."/>
        </authorList>
    </citation>
    <scope>NUCLEOTIDE SEQUENCE [LARGE SCALE GENOMIC DNA]</scope>
    <source>
        <strain evidence="2">LZ3.2</strain>
        <tissue evidence="2">Leaf</tissue>
    </source>
</reference>